<dbReference type="EMBL" id="JBHUJB010000005">
    <property type="protein sequence ID" value="MFD2157436.1"/>
    <property type="molecule type" value="Genomic_DNA"/>
</dbReference>
<comment type="caution">
    <text evidence="1">The sequence shown here is derived from an EMBL/GenBank/DDBJ whole genome shotgun (WGS) entry which is preliminary data.</text>
</comment>
<evidence type="ECO:0008006" key="3">
    <source>
        <dbReference type="Google" id="ProtNLM"/>
    </source>
</evidence>
<sequence>MNRIVEPEILDTLSPDDPAAMRSRADLRFVNVMMGGERWIVNEIAGFEDVECVIELGAGEGKLSSRIKEAYPQLEVLAMDLQGRPRGVHGGVKWKQGDVLGAGLAAGKETLVVTNMFLHHLDEGQLRKLDEMFSDVGGWICHEPVRSSSALFWGKLIRPLMGRVTRHDMIVSIKAGFVPGELGESLALQGSWHEEVGMFGSLRSKVVCE</sequence>
<dbReference type="CDD" id="cd02440">
    <property type="entry name" value="AdoMet_MTases"/>
    <property type="match status" value="1"/>
</dbReference>
<organism evidence="1 2">
    <name type="scientific">Rubritalea tangerina</name>
    <dbReference type="NCBI Taxonomy" id="430798"/>
    <lineage>
        <taxon>Bacteria</taxon>
        <taxon>Pseudomonadati</taxon>
        <taxon>Verrucomicrobiota</taxon>
        <taxon>Verrucomicrobiia</taxon>
        <taxon>Verrucomicrobiales</taxon>
        <taxon>Rubritaleaceae</taxon>
        <taxon>Rubritalea</taxon>
    </lineage>
</organism>
<accession>A0ABW4Z628</accession>
<evidence type="ECO:0000313" key="1">
    <source>
        <dbReference type="EMBL" id="MFD2157436.1"/>
    </source>
</evidence>
<gene>
    <name evidence="1" type="ORF">ACFSW8_00830</name>
</gene>
<name>A0ABW4Z628_9BACT</name>
<keyword evidence="2" id="KW-1185">Reference proteome</keyword>
<protein>
    <recommendedName>
        <fullName evidence="3">Methyltransferase domain-containing protein</fullName>
    </recommendedName>
</protein>
<dbReference type="Gene3D" id="3.40.50.150">
    <property type="entry name" value="Vaccinia Virus protein VP39"/>
    <property type="match status" value="1"/>
</dbReference>
<dbReference type="RefSeq" id="WP_377091200.1">
    <property type="nucleotide sequence ID" value="NZ_JBHSJL010000014.1"/>
</dbReference>
<dbReference type="SUPFAM" id="SSF53335">
    <property type="entry name" value="S-adenosyl-L-methionine-dependent methyltransferases"/>
    <property type="match status" value="1"/>
</dbReference>
<proteinExistence type="predicted"/>
<dbReference type="Proteomes" id="UP001597389">
    <property type="component" value="Unassembled WGS sequence"/>
</dbReference>
<evidence type="ECO:0000313" key="2">
    <source>
        <dbReference type="Proteomes" id="UP001597389"/>
    </source>
</evidence>
<dbReference type="InterPro" id="IPR029063">
    <property type="entry name" value="SAM-dependent_MTases_sf"/>
</dbReference>
<reference evidence="2" key="1">
    <citation type="journal article" date="2019" name="Int. J. Syst. Evol. Microbiol.">
        <title>The Global Catalogue of Microorganisms (GCM) 10K type strain sequencing project: providing services to taxonomists for standard genome sequencing and annotation.</title>
        <authorList>
            <consortium name="The Broad Institute Genomics Platform"/>
            <consortium name="The Broad Institute Genome Sequencing Center for Infectious Disease"/>
            <person name="Wu L."/>
            <person name="Ma J."/>
        </authorList>
    </citation>
    <scope>NUCLEOTIDE SEQUENCE [LARGE SCALE GENOMIC DNA]</scope>
    <source>
        <strain evidence="2">CCUG 57942</strain>
    </source>
</reference>